<dbReference type="SUPFAM" id="SSF48425">
    <property type="entry name" value="Sec7 domain"/>
    <property type="match status" value="1"/>
</dbReference>
<dbReference type="PANTHER" id="PTHR10663:SF388">
    <property type="entry name" value="GOLGI-SPECIFIC BREFELDIN A-RESISTANCE GUANINE NUCLEOTIDE EXCHANGE FACTOR 1"/>
    <property type="match status" value="1"/>
</dbReference>
<dbReference type="SMART" id="SM00222">
    <property type="entry name" value="Sec7"/>
    <property type="match status" value="1"/>
</dbReference>
<dbReference type="InterPro" id="IPR000904">
    <property type="entry name" value="Sec7_dom"/>
</dbReference>
<dbReference type="GO" id="GO:0012505">
    <property type="term" value="C:endomembrane system"/>
    <property type="evidence" value="ECO:0007669"/>
    <property type="project" value="UniProtKB-ARBA"/>
</dbReference>
<dbReference type="InterPro" id="IPR035999">
    <property type="entry name" value="Sec7_dom_sf"/>
</dbReference>
<dbReference type="GO" id="GO:0005737">
    <property type="term" value="C:cytoplasm"/>
    <property type="evidence" value="ECO:0007669"/>
    <property type="project" value="UniProtKB-ARBA"/>
</dbReference>
<dbReference type="GO" id="GO:0005085">
    <property type="term" value="F:guanyl-nucleotide exchange factor activity"/>
    <property type="evidence" value="ECO:0007669"/>
    <property type="project" value="InterPro"/>
</dbReference>
<dbReference type="Proteomes" id="UP000054524">
    <property type="component" value="Unassembled WGS sequence"/>
</dbReference>
<dbReference type="GeneID" id="77677245"/>
<dbReference type="GO" id="GO:0032012">
    <property type="term" value="P:regulation of ARF protein signal transduction"/>
    <property type="evidence" value="ECO:0007669"/>
    <property type="project" value="InterPro"/>
</dbReference>
<dbReference type="EMBL" id="AKIJ01000005">
    <property type="protein sequence ID" value="KFG25497.1"/>
    <property type="molecule type" value="Genomic_DNA"/>
</dbReference>
<feature type="domain" description="SEC7" evidence="1">
    <location>
        <begin position="328"/>
        <end position="494"/>
    </location>
</feature>
<dbReference type="Gene3D" id="1.10.1000.11">
    <property type="entry name" value="Arf Nucleotide-binding Site Opener,domain 2"/>
    <property type="match status" value="1"/>
</dbReference>
<dbReference type="HOGENOM" id="CLU_309957_0_0_1"/>
<gene>
    <name evidence="2" type="ORF">NESG_02272</name>
</gene>
<dbReference type="PANTHER" id="PTHR10663">
    <property type="entry name" value="GUANYL-NUCLEOTIDE EXCHANGE FACTOR"/>
    <property type="match status" value="1"/>
</dbReference>
<organism evidence="2 3">
    <name type="scientific">Nematocida ausubeli (strain ATCC PRA-371 / ERTm2)</name>
    <name type="common">Nematode killer fungus</name>
    <dbReference type="NCBI Taxonomy" id="1913371"/>
    <lineage>
        <taxon>Eukaryota</taxon>
        <taxon>Fungi</taxon>
        <taxon>Fungi incertae sedis</taxon>
        <taxon>Microsporidia</taxon>
        <taxon>Nematocida</taxon>
    </lineage>
</organism>
<dbReference type="GO" id="GO:0016192">
    <property type="term" value="P:vesicle-mediated transport"/>
    <property type="evidence" value="ECO:0007669"/>
    <property type="project" value="UniProtKB-ARBA"/>
</dbReference>
<accession>A0A086J029</accession>
<evidence type="ECO:0000259" key="1">
    <source>
        <dbReference type="PROSITE" id="PS50190"/>
    </source>
</evidence>
<dbReference type="RefSeq" id="XP_052904052.1">
    <property type="nucleotide sequence ID" value="XM_053049881.1"/>
</dbReference>
<dbReference type="PROSITE" id="PS50190">
    <property type="entry name" value="SEC7"/>
    <property type="match status" value="1"/>
</dbReference>
<evidence type="ECO:0000313" key="3">
    <source>
        <dbReference type="Proteomes" id="UP000054524"/>
    </source>
</evidence>
<sequence>MLSEAEDTLTRTALRLRKVSEQGSKEAREIVEQLNRYILQEMEISLEHILCTINALFLCETLYSNEKYIVLDVFYDLVQDLQQKQEHIDLQEIPASLGKMKFLKNEKNVERAVVVYLKVMMLILEVAGTPEHRMTIFKVFCTLFMSKSFITSTKCGYLIPRLFRQFLARYPVFIESLLDNSDKLIICPALLEVALVSSQKMTKTLSGLILFDFIKRHTNQLVLMMHGKGFYEPFYFQMYMERETAPLTEIFSVFCKPFFLEYLFLDVCTRITSKNTLQIVLDKLWEEGAIHFIRMLKEPDTTTECMYCKTSNRLGEIERVQRQLELDLEEFNKTGNAEDLVATMQKQGYENPAQAVCMFLRAHSETNLHMLGKCLGKENAEDFLEAFCSSFDFTEHDLLTALRIFLLSFTLPGEGQKINRIISAFSKKYSEDRKQDSETIISIAMAVIYINTSLHNVNTVKKIPLEEFSRIILKTCKDVDAEYIETLYTQIKQRKLEVPLSNYTSSEVAEFMVQQCDADASLHPIIPPGQRYKYCGNCTRAVYRHLIKEYKVTEVITSAGVPSEIKGYIKACTRIGAKDAVVDTMQMISDPYLLIKMLADSKELISPLWSVFISSIEKIALQRDDAAATPRFFRNIFTFGKEVKKDKKDQFPDLIVSEIMEEIQNITDSELLEMASVLQKKIQENNTKTLHRLAYTMIKNSTNRICIVGPLFEILISTGGISTQEMLMLCQAAPFSNLLQVLMGFQYKPSKHITTSVIALLQHIITVLSSKSLSIVEMNGVKNWMGSLIGSEAFKLRNTEVVVSIWNTVEEISLRLDAAGFDGFEIFIKMKDVLTTKSKEEIIRNTQAYYKNINRILLCLDILSASHDAGLKDAFSQMISSVLVKDMPGCISVLESCEHVLESVPDVQERVESLVLEHTKETDMQNTKYLKKLIMKMNLKITPSKEVVDL</sequence>
<reference evidence="2 3" key="1">
    <citation type="journal article" date="2014" name="Genome Announc.">
        <title>Genome Sequence of the Microsporidian Species Nematocida sp1 Strain ERTm6 (ATCC PRA-372).</title>
        <authorList>
            <person name="Bakowski M.A."/>
            <person name="Priest M."/>
            <person name="Young S."/>
            <person name="Cuomo C.A."/>
            <person name="Troemel E.R."/>
        </authorList>
    </citation>
    <scope>NUCLEOTIDE SEQUENCE [LARGE SCALE GENOMIC DNA]</scope>
    <source>
        <strain evidence="2 3">ERTm6</strain>
    </source>
</reference>
<dbReference type="Pfam" id="PF01369">
    <property type="entry name" value="Sec7"/>
    <property type="match status" value="1"/>
</dbReference>
<name>A0A086J029_NEMA1</name>
<evidence type="ECO:0000313" key="2">
    <source>
        <dbReference type="EMBL" id="KFG25497.1"/>
    </source>
</evidence>
<keyword evidence="3" id="KW-1185">Reference proteome</keyword>
<proteinExistence type="predicted"/>
<comment type="caution">
    <text evidence="2">The sequence shown here is derived from an EMBL/GenBank/DDBJ whole genome shotgun (WGS) entry which is preliminary data.</text>
</comment>
<dbReference type="Gene3D" id="1.10.220.20">
    <property type="match status" value="1"/>
</dbReference>
<dbReference type="AlphaFoldDB" id="A0A086J029"/>
<dbReference type="InterPro" id="IPR023394">
    <property type="entry name" value="Sec7_C_sf"/>
</dbReference>
<protein>
    <recommendedName>
        <fullName evidence="1">SEC7 domain-containing protein</fullName>
    </recommendedName>
</protein>